<feature type="region of interest" description="Disordered" evidence="1">
    <location>
        <begin position="48"/>
        <end position="77"/>
    </location>
</feature>
<feature type="non-terminal residue" evidence="2">
    <location>
        <position position="77"/>
    </location>
</feature>
<dbReference type="AlphaFoldDB" id="A0A061SBF2"/>
<organism evidence="2">
    <name type="scientific">Tetraselmis sp. GSL018</name>
    <dbReference type="NCBI Taxonomy" id="582737"/>
    <lineage>
        <taxon>Eukaryota</taxon>
        <taxon>Viridiplantae</taxon>
        <taxon>Chlorophyta</taxon>
        <taxon>core chlorophytes</taxon>
        <taxon>Chlorodendrophyceae</taxon>
        <taxon>Chlorodendrales</taxon>
        <taxon>Chlorodendraceae</taxon>
        <taxon>Tetraselmis</taxon>
    </lineage>
</organism>
<sequence length="77" mass="8341">YMYAFGPMMELDEQTRAAAMRDGCGGSSKTSTLWWRLFLALRSGMGLRERAGGPTSAEHRAESAGERGSGRARGLSK</sequence>
<proteinExistence type="predicted"/>
<reference evidence="2" key="1">
    <citation type="submission" date="2014-05" db="EMBL/GenBank/DDBJ databases">
        <title>The transcriptome of the halophilic microalga Tetraselmis sp. GSL018 isolated from the Great Salt Lake, Utah.</title>
        <authorList>
            <person name="Jinkerson R.E."/>
            <person name="D'Adamo S."/>
            <person name="Posewitz M.C."/>
        </authorList>
    </citation>
    <scope>NUCLEOTIDE SEQUENCE</scope>
    <source>
        <strain evidence="2">GSL018</strain>
    </source>
</reference>
<feature type="compositionally biased region" description="Basic and acidic residues" evidence="1">
    <location>
        <begin position="48"/>
        <end position="69"/>
    </location>
</feature>
<gene>
    <name evidence="2" type="ORF">TSPGSL018_10829</name>
</gene>
<accession>A0A061SBF2</accession>
<feature type="non-terminal residue" evidence="2">
    <location>
        <position position="1"/>
    </location>
</feature>
<dbReference type="EMBL" id="GBEZ01005075">
    <property type="protein sequence ID" value="JAC80195.1"/>
    <property type="molecule type" value="Transcribed_RNA"/>
</dbReference>
<name>A0A061SBF2_9CHLO</name>
<evidence type="ECO:0000313" key="2">
    <source>
        <dbReference type="EMBL" id="JAC80195.1"/>
    </source>
</evidence>
<protein>
    <submittedName>
        <fullName evidence="2">Uncharacterized protein</fullName>
    </submittedName>
</protein>
<evidence type="ECO:0000256" key="1">
    <source>
        <dbReference type="SAM" id="MobiDB-lite"/>
    </source>
</evidence>